<protein>
    <submittedName>
        <fullName evidence="3">Putative oxidoreductase</fullName>
    </submittedName>
</protein>
<dbReference type="OrthoDB" id="9815825at2"/>
<evidence type="ECO:0000259" key="1">
    <source>
        <dbReference type="Pfam" id="PF01408"/>
    </source>
</evidence>
<keyword evidence="4" id="KW-1185">Reference proteome</keyword>
<dbReference type="InterPro" id="IPR055170">
    <property type="entry name" value="GFO_IDH_MocA-like_dom"/>
</dbReference>
<dbReference type="SUPFAM" id="SSF51735">
    <property type="entry name" value="NAD(P)-binding Rossmann-fold domains"/>
    <property type="match status" value="1"/>
</dbReference>
<comment type="caution">
    <text evidence="3">The sequence shown here is derived from an EMBL/GenBank/DDBJ whole genome shotgun (WGS) entry which is preliminary data.</text>
</comment>
<accession>A0A0E9N281</accession>
<evidence type="ECO:0000313" key="4">
    <source>
        <dbReference type="Proteomes" id="UP000033121"/>
    </source>
</evidence>
<sequence>MPIRFVLIGAGRIARRHAEQIRRTGILVAVADPDSGILADFTQIFPVPGFADPSVMLEQATADIAVICSPNGLHFHHVRLALAKGLHVLCEKPFCLRSSEVAVLTELSRQSARQVFLVLSARFHPILQQILAKIRQGAWGRVLSFQLNACWNRPADYYRQSSWRGSRELDGGILYTQFSHYLDALCCFVPNLKPTAVSMKNELHQPWIQGEDSGIALLENTAGTIGSLHWTVNATNRNMEASLLLVLEKATLRLGGTHMQELDWLEIEDNSTGISKTGLPGNTLPGHHAEVYDELLLALSGHSHRLPGPQDGLSSIELIEAIYRGS</sequence>
<evidence type="ECO:0000313" key="3">
    <source>
        <dbReference type="EMBL" id="GAO43888.1"/>
    </source>
</evidence>
<proteinExistence type="predicted"/>
<dbReference type="Proteomes" id="UP000033121">
    <property type="component" value="Unassembled WGS sequence"/>
</dbReference>
<dbReference type="Pfam" id="PF22725">
    <property type="entry name" value="GFO_IDH_MocA_C3"/>
    <property type="match status" value="1"/>
</dbReference>
<dbReference type="InterPro" id="IPR036291">
    <property type="entry name" value="NAD(P)-bd_dom_sf"/>
</dbReference>
<dbReference type="InterPro" id="IPR000683">
    <property type="entry name" value="Gfo/Idh/MocA-like_OxRdtase_N"/>
</dbReference>
<gene>
    <name evidence="3" type="ORF">FPE01S_02_09940</name>
</gene>
<name>A0A0E9N281_9BACT</name>
<evidence type="ECO:0000259" key="2">
    <source>
        <dbReference type="Pfam" id="PF22725"/>
    </source>
</evidence>
<feature type="domain" description="GFO/IDH/MocA-like oxidoreductase" evidence="2">
    <location>
        <begin position="128"/>
        <end position="252"/>
    </location>
</feature>
<dbReference type="Gene3D" id="3.40.50.720">
    <property type="entry name" value="NAD(P)-binding Rossmann-like Domain"/>
    <property type="match status" value="1"/>
</dbReference>
<reference evidence="3 4" key="1">
    <citation type="submission" date="2015-04" db="EMBL/GenBank/DDBJ databases">
        <title>Whole genome shotgun sequence of Flavihumibacter petaseus NBRC 106054.</title>
        <authorList>
            <person name="Miyazawa S."/>
            <person name="Hosoyama A."/>
            <person name="Hashimoto M."/>
            <person name="Noguchi M."/>
            <person name="Tsuchikane K."/>
            <person name="Ohji S."/>
            <person name="Yamazoe A."/>
            <person name="Ichikawa N."/>
            <person name="Kimura A."/>
            <person name="Fujita N."/>
        </authorList>
    </citation>
    <scope>NUCLEOTIDE SEQUENCE [LARGE SCALE GENOMIC DNA]</scope>
    <source>
        <strain evidence="3 4">NBRC 106054</strain>
    </source>
</reference>
<dbReference type="AlphaFoldDB" id="A0A0E9N281"/>
<dbReference type="Pfam" id="PF01408">
    <property type="entry name" value="GFO_IDH_MocA"/>
    <property type="match status" value="1"/>
</dbReference>
<dbReference type="InterPro" id="IPR052515">
    <property type="entry name" value="Gfo/Idh/MocA_Oxidoreductase"/>
</dbReference>
<dbReference type="PANTHER" id="PTHR43249">
    <property type="entry name" value="UDP-N-ACETYL-2-AMINO-2-DEOXY-D-GLUCURONATE OXIDASE"/>
    <property type="match status" value="1"/>
</dbReference>
<dbReference type="EMBL" id="BBWV01000002">
    <property type="protein sequence ID" value="GAO43888.1"/>
    <property type="molecule type" value="Genomic_DNA"/>
</dbReference>
<dbReference type="GO" id="GO:0000166">
    <property type="term" value="F:nucleotide binding"/>
    <property type="evidence" value="ECO:0007669"/>
    <property type="project" value="InterPro"/>
</dbReference>
<dbReference type="PANTHER" id="PTHR43249:SF1">
    <property type="entry name" value="D-GLUCOSIDE 3-DEHYDROGENASE"/>
    <property type="match status" value="1"/>
</dbReference>
<organism evidence="3 4">
    <name type="scientific">Flavihumibacter petaseus NBRC 106054</name>
    <dbReference type="NCBI Taxonomy" id="1220578"/>
    <lineage>
        <taxon>Bacteria</taxon>
        <taxon>Pseudomonadati</taxon>
        <taxon>Bacteroidota</taxon>
        <taxon>Chitinophagia</taxon>
        <taxon>Chitinophagales</taxon>
        <taxon>Chitinophagaceae</taxon>
        <taxon>Flavihumibacter</taxon>
    </lineage>
</organism>
<dbReference type="RefSeq" id="WP_046369704.1">
    <property type="nucleotide sequence ID" value="NZ_BBWV01000002.1"/>
</dbReference>
<feature type="domain" description="Gfo/Idh/MocA-like oxidoreductase N-terminal" evidence="1">
    <location>
        <begin position="3"/>
        <end position="116"/>
    </location>
</feature>
<dbReference type="Gene3D" id="3.30.360.10">
    <property type="entry name" value="Dihydrodipicolinate Reductase, domain 2"/>
    <property type="match status" value="1"/>
</dbReference>
<dbReference type="STRING" id="1220578.FPE01S_02_09940"/>
<dbReference type="SUPFAM" id="SSF55347">
    <property type="entry name" value="Glyceraldehyde-3-phosphate dehydrogenase-like, C-terminal domain"/>
    <property type="match status" value="1"/>
</dbReference>